<dbReference type="STRING" id="161899.CSING_11120"/>
<evidence type="ECO:0000256" key="4">
    <source>
        <dbReference type="ARBA" id="ARBA00022448"/>
    </source>
</evidence>
<comment type="subcellular location">
    <subcellularLocation>
        <location evidence="1">Cytoplasm</location>
    </subcellularLocation>
</comment>
<dbReference type="GO" id="GO:0006817">
    <property type="term" value="P:phosphate ion transport"/>
    <property type="evidence" value="ECO:0007669"/>
    <property type="project" value="UniProtKB-KW"/>
</dbReference>
<organism evidence="8 9">
    <name type="scientific">Corynebacterium singulare</name>
    <dbReference type="NCBI Taxonomy" id="161899"/>
    <lineage>
        <taxon>Bacteria</taxon>
        <taxon>Bacillati</taxon>
        <taxon>Actinomycetota</taxon>
        <taxon>Actinomycetes</taxon>
        <taxon>Mycobacteriales</taxon>
        <taxon>Corynebacteriaceae</taxon>
        <taxon>Corynebacterium</taxon>
    </lineage>
</organism>
<dbReference type="Pfam" id="PF01895">
    <property type="entry name" value="PhoU"/>
    <property type="match status" value="2"/>
</dbReference>
<accession>A0A0B6F5N2</accession>
<dbReference type="KEGG" id="csx:CSING_11120"/>
<dbReference type="HOGENOM" id="CLU_078518_1_0_11"/>
<dbReference type="Gene3D" id="1.20.58.220">
    <property type="entry name" value="Phosphate transport system protein phou homolog 2, domain 2"/>
    <property type="match status" value="1"/>
</dbReference>
<comment type="similarity">
    <text evidence="2">Belongs to the PhoU family.</text>
</comment>
<proteinExistence type="inferred from homology"/>
<reference evidence="8 9" key="1">
    <citation type="journal article" date="2015" name="Genome Announc.">
        <title>Complete Genome Sequence and Annotation of Corynebacterium singulare DSM 44357, Isolated from a Human Semen Specimen.</title>
        <authorList>
            <person name="Merten M."/>
            <person name="Brinkrolf K."/>
            <person name="Albersmeier A."/>
            <person name="Kutter Y."/>
            <person name="Ruckert C."/>
            <person name="Tauch A."/>
        </authorList>
    </citation>
    <scope>NUCLEOTIDE SEQUENCE [LARGE SCALE GENOMIC DNA]</scope>
    <source>
        <strain evidence="8">IBS B52218</strain>
    </source>
</reference>
<comment type="subunit">
    <text evidence="3">Homodimer.</text>
</comment>
<dbReference type="NCBIfam" id="TIGR02135">
    <property type="entry name" value="phoU_full"/>
    <property type="match status" value="1"/>
</dbReference>
<dbReference type="OrthoDB" id="9814256at2"/>
<protein>
    <submittedName>
        <fullName evidence="8">Phosphate transport system regulatory protein PhoU</fullName>
    </submittedName>
</protein>
<dbReference type="InterPro" id="IPR038078">
    <property type="entry name" value="PhoU-like_sf"/>
</dbReference>
<sequence length="242" mass="28151">MRAAYREQLDNFAHDLIIMSDTVHKLMTLASQALLEGALQPAEEALSLREDLDEVRERCEDRAVSLLALENPMAKDLRQVISSIYIVEDYYRMGRLAQHIATSARRRHPEIVVPTEILGFFEEYARLVLDMSLGLKELLITRDPELALHLTEDDDAVDDINHHLLRMLTQREWNGSVRQAVETSQLSRYYERFADHCASAAGRIIYLATGLDPERYMHKRDEEKREAEMEARMAELERQFHR</sequence>
<evidence type="ECO:0000313" key="8">
    <source>
        <dbReference type="EMBL" id="AJI79720.1"/>
    </source>
</evidence>
<dbReference type="SUPFAM" id="SSF109755">
    <property type="entry name" value="PhoU-like"/>
    <property type="match status" value="1"/>
</dbReference>
<keyword evidence="6" id="KW-0592">Phosphate transport</keyword>
<dbReference type="InterPro" id="IPR028366">
    <property type="entry name" value="PhoU"/>
</dbReference>
<feature type="domain" description="PhoU" evidence="7">
    <location>
        <begin position="122"/>
        <end position="202"/>
    </location>
</feature>
<dbReference type="GO" id="GO:0045936">
    <property type="term" value="P:negative regulation of phosphate metabolic process"/>
    <property type="evidence" value="ECO:0007669"/>
    <property type="project" value="InterPro"/>
</dbReference>
<evidence type="ECO:0000256" key="2">
    <source>
        <dbReference type="ARBA" id="ARBA00008107"/>
    </source>
</evidence>
<evidence type="ECO:0000256" key="3">
    <source>
        <dbReference type="ARBA" id="ARBA00011738"/>
    </source>
</evidence>
<evidence type="ECO:0000259" key="7">
    <source>
        <dbReference type="Pfam" id="PF01895"/>
    </source>
</evidence>
<dbReference type="PANTHER" id="PTHR42930:SF3">
    <property type="entry name" value="PHOSPHATE-SPECIFIC TRANSPORT SYSTEM ACCESSORY PROTEIN PHOU"/>
    <property type="match status" value="1"/>
</dbReference>
<feature type="domain" description="PhoU" evidence="7">
    <location>
        <begin position="18"/>
        <end position="103"/>
    </location>
</feature>
<dbReference type="Proteomes" id="UP000031890">
    <property type="component" value="Chromosome"/>
</dbReference>
<evidence type="ECO:0000256" key="5">
    <source>
        <dbReference type="ARBA" id="ARBA00022490"/>
    </source>
</evidence>
<dbReference type="EMBL" id="CP010827">
    <property type="protein sequence ID" value="AJI79720.1"/>
    <property type="molecule type" value="Genomic_DNA"/>
</dbReference>
<gene>
    <name evidence="8" type="primary">phoU</name>
    <name evidence="8" type="ORF">CSING_11120</name>
</gene>
<dbReference type="FunFam" id="1.20.58.220:FF:000004">
    <property type="entry name" value="Phosphate-specific transport system accessory protein PhoU"/>
    <property type="match status" value="1"/>
</dbReference>
<dbReference type="InterPro" id="IPR026022">
    <property type="entry name" value="PhoU_dom"/>
</dbReference>
<dbReference type="GO" id="GO:0030643">
    <property type="term" value="P:intracellular phosphate ion homeostasis"/>
    <property type="evidence" value="ECO:0007669"/>
    <property type="project" value="InterPro"/>
</dbReference>
<keyword evidence="5" id="KW-0963">Cytoplasm</keyword>
<name>A0A0B6F5N2_9CORY</name>
<dbReference type="AlphaFoldDB" id="A0A0B6F5N2"/>
<dbReference type="PANTHER" id="PTHR42930">
    <property type="entry name" value="PHOSPHATE-SPECIFIC TRANSPORT SYSTEM ACCESSORY PROTEIN PHOU"/>
    <property type="match status" value="1"/>
</dbReference>
<dbReference type="RefSeq" id="WP_042532182.1">
    <property type="nucleotide sequence ID" value="NZ_CP010827.1"/>
</dbReference>
<evidence type="ECO:0000256" key="1">
    <source>
        <dbReference type="ARBA" id="ARBA00004496"/>
    </source>
</evidence>
<evidence type="ECO:0000313" key="9">
    <source>
        <dbReference type="Proteomes" id="UP000031890"/>
    </source>
</evidence>
<keyword evidence="4" id="KW-0813">Transport</keyword>
<evidence type="ECO:0000256" key="6">
    <source>
        <dbReference type="ARBA" id="ARBA00022592"/>
    </source>
</evidence>
<dbReference type="GO" id="GO:0005737">
    <property type="term" value="C:cytoplasm"/>
    <property type="evidence" value="ECO:0007669"/>
    <property type="project" value="UniProtKB-SubCell"/>
</dbReference>